<dbReference type="AlphaFoldDB" id="A0A2S4PQL0"/>
<feature type="compositionally biased region" description="Basic and acidic residues" evidence="1">
    <location>
        <begin position="546"/>
        <end position="563"/>
    </location>
</feature>
<dbReference type="Pfam" id="PF08729">
    <property type="entry name" value="HUN"/>
    <property type="match status" value="1"/>
</dbReference>
<keyword evidence="4" id="KW-1185">Reference proteome</keyword>
<evidence type="ECO:0000256" key="1">
    <source>
        <dbReference type="SAM" id="MobiDB-lite"/>
    </source>
</evidence>
<proteinExistence type="predicted"/>
<evidence type="ECO:0000313" key="3">
    <source>
        <dbReference type="EMBL" id="POS84320.1"/>
    </source>
</evidence>
<dbReference type="Proteomes" id="UP000237438">
    <property type="component" value="Unassembled WGS sequence"/>
</dbReference>
<feature type="compositionally biased region" description="Low complexity" evidence="1">
    <location>
        <begin position="508"/>
        <end position="518"/>
    </location>
</feature>
<feature type="compositionally biased region" description="Polar residues" evidence="1">
    <location>
        <begin position="566"/>
        <end position="585"/>
    </location>
</feature>
<accession>A0A2S4PQL0</accession>
<feature type="compositionally biased region" description="Low complexity" evidence="1">
    <location>
        <begin position="45"/>
        <end position="56"/>
    </location>
</feature>
<feature type="region of interest" description="Disordered" evidence="1">
    <location>
        <begin position="477"/>
        <end position="592"/>
    </location>
</feature>
<dbReference type="STRING" id="225359.A0A2S4PQL0"/>
<dbReference type="InterPro" id="IPR014840">
    <property type="entry name" value="HRD"/>
</dbReference>
<reference evidence="3 4" key="1">
    <citation type="submission" date="2017-10" db="EMBL/GenBank/DDBJ databases">
        <title>Development of genomic resources for the powdery mildew, Erysiphe pulchra.</title>
        <authorList>
            <person name="Wadl P.A."/>
            <person name="Mack B.M."/>
            <person name="Moore G."/>
            <person name="Beltz S.B."/>
        </authorList>
    </citation>
    <scope>NUCLEOTIDE SEQUENCE [LARGE SCALE GENOMIC DNA]</scope>
    <source>
        <strain evidence="3">Cflorida</strain>
    </source>
</reference>
<feature type="compositionally biased region" description="Polar residues" evidence="1">
    <location>
        <begin position="200"/>
        <end position="233"/>
    </location>
</feature>
<evidence type="ECO:0000313" key="4">
    <source>
        <dbReference type="Proteomes" id="UP000237438"/>
    </source>
</evidence>
<feature type="region of interest" description="Disordered" evidence="1">
    <location>
        <begin position="1"/>
        <end position="306"/>
    </location>
</feature>
<feature type="compositionally biased region" description="Basic and acidic residues" evidence="1">
    <location>
        <begin position="480"/>
        <end position="494"/>
    </location>
</feature>
<protein>
    <recommendedName>
        <fullName evidence="2">Hpc2-related domain-containing protein</fullName>
    </recommendedName>
</protein>
<evidence type="ECO:0000259" key="2">
    <source>
        <dbReference type="Pfam" id="PF08729"/>
    </source>
</evidence>
<comment type="caution">
    <text evidence="3">The sequence shown here is derived from an EMBL/GenBank/DDBJ whole genome shotgun (WGS) entry which is preliminary data.</text>
</comment>
<dbReference type="OrthoDB" id="5576775at2759"/>
<feature type="region of interest" description="Disordered" evidence="1">
    <location>
        <begin position="393"/>
        <end position="448"/>
    </location>
</feature>
<name>A0A2S4PQL0_9PEZI</name>
<dbReference type="EMBL" id="PEDP01001072">
    <property type="protein sequence ID" value="POS84320.1"/>
    <property type="molecule type" value="Genomic_DNA"/>
</dbReference>
<gene>
    <name evidence="3" type="ORF">EPUL_005545</name>
</gene>
<sequence>MVEQPVSYTPRKSVELSSPPRSSPEAVSPSRRIVNKLLPSHAPPTSSSSVTNSVSSATKLDASSEKLPARKPRKKLKDPSAPSQPKASKAHSLLGSAATAITTTTDGSEVPKPKRTKSDPNALTNVSNHLKNGEESQYPAQSFFNNAALQHSQAQPQAQTVGKSGQKYDPIRSSNYDPVRETVVSHSSSNNTHIFHNKSNKISNASTTPSISSLVDPQHQLQSSTPPVSQSFFSKPLSKLVPGDSQPASISSNSKGRDPSTKVLESSKPLSSSNILKKSEAVVSSSQSKKNNTHTKGSSTSPKLLKSKEMKEVNNAIIPAPPPLPGMGNESSNINDYRAPTVILEIPLNGEVNKYVNFTRLAEQQYGWDAIHPRLAAQRDRLARVAAAGAALERNGSNKDSGDEMSLDSEGEGSNVEMGGMSDGRAGVDNVKKVPKKRKMREDEYDKDDGFVDDTELLWEEQAAATNDGFFVYSGPLVPEGEKASIDTKADGTAKRGRGRGSRGGATRGSATRGSASSVNTSGRNNLPSSGPGSRGGIGTRKPRVTKADRARMEQEKIEREKIGLVSNSTSLITATPSKTPTTGNIPVLVKQ</sequence>
<feature type="compositionally biased region" description="Polar residues" evidence="1">
    <location>
        <begin position="138"/>
        <end position="163"/>
    </location>
</feature>
<feature type="compositionally biased region" description="Polar residues" evidence="1">
    <location>
        <begin position="119"/>
        <end position="130"/>
    </location>
</feature>
<feature type="domain" description="Hpc2-related" evidence="2">
    <location>
        <begin position="436"/>
        <end position="477"/>
    </location>
</feature>
<feature type="compositionally biased region" description="Basic and acidic residues" evidence="1">
    <location>
        <begin position="109"/>
        <end position="118"/>
    </location>
</feature>
<organism evidence="3 4">
    <name type="scientific">Erysiphe pulchra</name>
    <dbReference type="NCBI Taxonomy" id="225359"/>
    <lineage>
        <taxon>Eukaryota</taxon>
        <taxon>Fungi</taxon>
        <taxon>Dikarya</taxon>
        <taxon>Ascomycota</taxon>
        <taxon>Pezizomycotina</taxon>
        <taxon>Leotiomycetes</taxon>
        <taxon>Erysiphales</taxon>
        <taxon>Erysiphaceae</taxon>
        <taxon>Erysiphe</taxon>
    </lineage>
</organism>
<feature type="compositionally biased region" description="Polar residues" evidence="1">
    <location>
        <begin position="268"/>
        <end position="302"/>
    </location>
</feature>
<feature type="compositionally biased region" description="Polar residues" evidence="1">
    <location>
        <begin position="184"/>
        <end position="194"/>
    </location>
</feature>